<comment type="caution">
    <text evidence="2">The sequence shown here is derived from an EMBL/GenBank/DDBJ whole genome shotgun (WGS) entry which is preliminary data.</text>
</comment>
<gene>
    <name evidence="2" type="ORF">HYH02_001402</name>
</gene>
<proteinExistence type="predicted"/>
<evidence type="ECO:0000256" key="1">
    <source>
        <dbReference type="SAM" id="MobiDB-lite"/>
    </source>
</evidence>
<name>A0A835WU98_9CHLO</name>
<sequence length="131" mass="13007">MVVPELLNTDPQKGLVAVMEHVQKCVPAAAAATRVLARQADEAELVAEELQEVAAALQEHADAGAPAIARMNQRLGLALQALKQPTVASPMQSAAAPAIAKVPTARPVAAAAAAAAPSTPPPAGAGGTRGG</sequence>
<reference evidence="2" key="1">
    <citation type="journal article" date="2020" name="bioRxiv">
        <title>Comparative genomics of Chlamydomonas.</title>
        <authorList>
            <person name="Craig R.J."/>
            <person name="Hasan A.R."/>
            <person name="Ness R.W."/>
            <person name="Keightley P.D."/>
        </authorList>
    </citation>
    <scope>NUCLEOTIDE SEQUENCE</scope>
    <source>
        <strain evidence="2">CCAP 11/173</strain>
    </source>
</reference>
<accession>A0A835WU98</accession>
<feature type="region of interest" description="Disordered" evidence="1">
    <location>
        <begin position="109"/>
        <end position="131"/>
    </location>
</feature>
<evidence type="ECO:0000313" key="3">
    <source>
        <dbReference type="Proteomes" id="UP000613740"/>
    </source>
</evidence>
<dbReference type="Proteomes" id="UP000613740">
    <property type="component" value="Unassembled WGS sequence"/>
</dbReference>
<dbReference type="OrthoDB" id="546359at2759"/>
<dbReference type="AlphaFoldDB" id="A0A835WU98"/>
<evidence type="ECO:0000313" key="2">
    <source>
        <dbReference type="EMBL" id="KAG2454379.1"/>
    </source>
</evidence>
<keyword evidence="3" id="KW-1185">Reference proteome</keyword>
<protein>
    <submittedName>
        <fullName evidence="2">Uncharacterized protein</fullName>
    </submittedName>
</protein>
<dbReference type="EMBL" id="JAEHOD010000002">
    <property type="protein sequence ID" value="KAG2454379.1"/>
    <property type="molecule type" value="Genomic_DNA"/>
</dbReference>
<organism evidence="2 3">
    <name type="scientific">Chlamydomonas schloesseri</name>
    <dbReference type="NCBI Taxonomy" id="2026947"/>
    <lineage>
        <taxon>Eukaryota</taxon>
        <taxon>Viridiplantae</taxon>
        <taxon>Chlorophyta</taxon>
        <taxon>core chlorophytes</taxon>
        <taxon>Chlorophyceae</taxon>
        <taxon>CS clade</taxon>
        <taxon>Chlamydomonadales</taxon>
        <taxon>Chlamydomonadaceae</taxon>
        <taxon>Chlamydomonas</taxon>
    </lineage>
</organism>